<dbReference type="EMBL" id="UYWY01024106">
    <property type="protein sequence ID" value="VDM48365.1"/>
    <property type="molecule type" value="Genomic_DNA"/>
</dbReference>
<evidence type="ECO:0000313" key="4">
    <source>
        <dbReference type="WBParaSite" id="TCNE_0001704501-mRNA-1"/>
    </source>
</evidence>
<dbReference type="InterPro" id="IPR036259">
    <property type="entry name" value="MFS_trans_sf"/>
</dbReference>
<keyword evidence="1" id="KW-0472">Membrane</keyword>
<sequence length="113" mass="12531">MYIPETTSQCRVRLCSIINLLRTRTPGDANLSQSIPTVRSGINSALLGRRQIPTDAVLTLYVINILAFSSTNATILFHAFVVLSYTSPLLGSTLADGYIGKFWFVIPLHFHYV</sequence>
<reference evidence="2 3" key="2">
    <citation type="submission" date="2018-11" db="EMBL/GenBank/DDBJ databases">
        <authorList>
            <consortium name="Pathogen Informatics"/>
        </authorList>
    </citation>
    <scope>NUCLEOTIDE SEQUENCE [LARGE SCALE GENOMIC DNA]</scope>
</reference>
<dbReference type="AlphaFoldDB" id="A0A183V8H4"/>
<keyword evidence="1" id="KW-0812">Transmembrane</keyword>
<dbReference type="Gene3D" id="1.20.1250.20">
    <property type="entry name" value="MFS general substrate transporter like domains"/>
    <property type="match status" value="1"/>
</dbReference>
<dbReference type="WBParaSite" id="TCNE_0001704501-mRNA-1">
    <property type="protein sequence ID" value="TCNE_0001704501-mRNA-1"/>
    <property type="gene ID" value="TCNE_0001704501"/>
</dbReference>
<organism evidence="3 4">
    <name type="scientific">Toxocara canis</name>
    <name type="common">Canine roundworm</name>
    <dbReference type="NCBI Taxonomy" id="6265"/>
    <lineage>
        <taxon>Eukaryota</taxon>
        <taxon>Metazoa</taxon>
        <taxon>Ecdysozoa</taxon>
        <taxon>Nematoda</taxon>
        <taxon>Chromadorea</taxon>
        <taxon>Rhabditida</taxon>
        <taxon>Spirurina</taxon>
        <taxon>Ascaridomorpha</taxon>
        <taxon>Ascaridoidea</taxon>
        <taxon>Toxocaridae</taxon>
        <taxon>Toxocara</taxon>
    </lineage>
</organism>
<protein>
    <submittedName>
        <fullName evidence="4">MFS domain-containing protein</fullName>
    </submittedName>
</protein>
<evidence type="ECO:0000313" key="2">
    <source>
        <dbReference type="EMBL" id="VDM48365.1"/>
    </source>
</evidence>
<proteinExistence type="predicted"/>
<keyword evidence="1" id="KW-1133">Transmembrane helix</keyword>
<feature type="transmembrane region" description="Helical" evidence="1">
    <location>
        <begin position="58"/>
        <end position="83"/>
    </location>
</feature>
<evidence type="ECO:0000313" key="3">
    <source>
        <dbReference type="Proteomes" id="UP000050794"/>
    </source>
</evidence>
<dbReference type="Proteomes" id="UP000050794">
    <property type="component" value="Unassembled WGS sequence"/>
</dbReference>
<evidence type="ECO:0000256" key="1">
    <source>
        <dbReference type="SAM" id="Phobius"/>
    </source>
</evidence>
<keyword evidence="3" id="KW-1185">Reference proteome</keyword>
<gene>
    <name evidence="2" type="ORF">TCNE_LOCUS17044</name>
</gene>
<accession>A0A183V8H4</accession>
<reference evidence="4" key="1">
    <citation type="submission" date="2016-06" db="UniProtKB">
        <authorList>
            <consortium name="WormBaseParasite"/>
        </authorList>
    </citation>
    <scope>IDENTIFICATION</scope>
</reference>
<name>A0A183V8H4_TOXCA</name>